<proteinExistence type="predicted"/>
<name>A0A858BPQ2_9FIRM</name>
<keyword evidence="6" id="KW-0732">Signal</keyword>
<evidence type="ECO:0000256" key="2">
    <source>
        <dbReference type="ARBA" id="ARBA00022452"/>
    </source>
</evidence>
<dbReference type="GO" id="GO:0009279">
    <property type="term" value="C:cell outer membrane"/>
    <property type="evidence" value="ECO:0007669"/>
    <property type="project" value="UniProtKB-SubCell"/>
</dbReference>
<protein>
    <submittedName>
        <fullName evidence="7">TolC family protein</fullName>
    </submittedName>
</protein>
<evidence type="ECO:0000256" key="4">
    <source>
        <dbReference type="ARBA" id="ARBA00023136"/>
    </source>
</evidence>
<feature type="signal peptide" evidence="6">
    <location>
        <begin position="1"/>
        <end position="24"/>
    </location>
</feature>
<evidence type="ECO:0000313" key="7">
    <source>
        <dbReference type="EMBL" id="QIB67851.1"/>
    </source>
</evidence>
<dbReference type="GO" id="GO:1990281">
    <property type="term" value="C:efflux pump complex"/>
    <property type="evidence" value="ECO:0007669"/>
    <property type="project" value="TreeGrafter"/>
</dbReference>
<dbReference type="GO" id="GO:0015562">
    <property type="term" value="F:efflux transmembrane transporter activity"/>
    <property type="evidence" value="ECO:0007669"/>
    <property type="project" value="InterPro"/>
</dbReference>
<evidence type="ECO:0000256" key="3">
    <source>
        <dbReference type="ARBA" id="ARBA00022692"/>
    </source>
</evidence>
<sequence length="483" mass="51491">MKKKYICIVLASNLILGSATLAFAATDTTGAATPTGKAATTTTETATTSSAVTTTGSAVLTTDSAVTITNSAVTTTNSAVTATDSAITTTDSAVTASDSAITNSVTPEKTATKTLSLKEAIQIMKTTGTSAETAALHRQADVAVGNGYSETVSKIKKTQDNLDLLSSLPDSWVESNYGESVVEMAYQAQLAGVSSNNKKIMQLRRDFARNNTENNYQAELNQIEADTISIYYKVLLAQDNLNIAKENLTTQQKTLKNVQAKKDVGLLSKKDVLQAQSAVADAESAVRSADTKLKYAKMSFNYLLGYNVQQEVVFTDTLDNIAAAAAEAVSADTAVNNALDNRIELKGAKLAVQVYEILLEDVKAYPKNSSTYLNAQINLAEAQKTSKDAYSKIEIDIRNKADLVQDKKAAVEAAKELLTYATEGVRLVQLTNEEGLSTVEELLAAQVNVYKAKLNLANANSDYALALKSYEFAQGVGTSRIPL</sequence>
<dbReference type="GO" id="GO:0015288">
    <property type="term" value="F:porin activity"/>
    <property type="evidence" value="ECO:0007669"/>
    <property type="project" value="TreeGrafter"/>
</dbReference>
<dbReference type="InterPro" id="IPR051906">
    <property type="entry name" value="TolC-like"/>
</dbReference>
<dbReference type="KEGG" id="abut:Ami103574_00340"/>
<organism evidence="7 8">
    <name type="scientific">Aminipila butyrica</name>
    <dbReference type="NCBI Taxonomy" id="433296"/>
    <lineage>
        <taxon>Bacteria</taxon>
        <taxon>Bacillati</taxon>
        <taxon>Bacillota</taxon>
        <taxon>Clostridia</taxon>
        <taxon>Peptostreptococcales</taxon>
        <taxon>Anaerovoracaceae</taxon>
        <taxon>Aminipila</taxon>
    </lineage>
</organism>
<gene>
    <name evidence="7" type="ORF">Ami103574_00340</name>
</gene>
<keyword evidence="3" id="KW-0812">Transmembrane</keyword>
<dbReference type="PANTHER" id="PTHR30026:SF20">
    <property type="entry name" value="OUTER MEMBRANE PROTEIN TOLC"/>
    <property type="match status" value="1"/>
</dbReference>
<dbReference type="RefSeq" id="WP_163064771.1">
    <property type="nucleotide sequence ID" value="NZ_CP048649.1"/>
</dbReference>
<feature type="chain" id="PRO_5032961829" evidence="6">
    <location>
        <begin position="25"/>
        <end position="483"/>
    </location>
</feature>
<dbReference type="Proteomes" id="UP000466848">
    <property type="component" value="Chromosome"/>
</dbReference>
<dbReference type="EMBL" id="CP048649">
    <property type="protein sequence ID" value="QIB67851.1"/>
    <property type="molecule type" value="Genomic_DNA"/>
</dbReference>
<evidence type="ECO:0000256" key="1">
    <source>
        <dbReference type="ARBA" id="ARBA00004442"/>
    </source>
</evidence>
<dbReference type="PANTHER" id="PTHR30026">
    <property type="entry name" value="OUTER MEMBRANE PROTEIN TOLC"/>
    <property type="match status" value="1"/>
</dbReference>
<evidence type="ECO:0000256" key="5">
    <source>
        <dbReference type="ARBA" id="ARBA00023237"/>
    </source>
</evidence>
<keyword evidence="4" id="KW-0472">Membrane</keyword>
<keyword evidence="5" id="KW-0998">Cell outer membrane</keyword>
<dbReference type="AlphaFoldDB" id="A0A858BPQ2"/>
<evidence type="ECO:0000313" key="8">
    <source>
        <dbReference type="Proteomes" id="UP000466848"/>
    </source>
</evidence>
<comment type="subcellular location">
    <subcellularLocation>
        <location evidence="1">Cell outer membrane</location>
    </subcellularLocation>
</comment>
<keyword evidence="2" id="KW-1134">Transmembrane beta strand</keyword>
<reference evidence="7 8" key="1">
    <citation type="submission" date="2020-02" db="EMBL/GenBank/DDBJ databases">
        <authorList>
            <person name="Kim Y.B."/>
            <person name="Roh S.W."/>
        </authorList>
    </citation>
    <scope>NUCLEOTIDE SEQUENCE [LARGE SCALE GENOMIC DNA]</scope>
    <source>
        <strain evidence="7 8">DSM 103574</strain>
    </source>
</reference>
<dbReference type="SUPFAM" id="SSF56954">
    <property type="entry name" value="Outer membrane efflux proteins (OEP)"/>
    <property type="match status" value="1"/>
</dbReference>
<evidence type="ECO:0000256" key="6">
    <source>
        <dbReference type="SAM" id="SignalP"/>
    </source>
</evidence>
<dbReference type="Gene3D" id="1.20.1600.10">
    <property type="entry name" value="Outer membrane efflux proteins (OEP)"/>
    <property type="match status" value="2"/>
</dbReference>
<keyword evidence="8" id="KW-1185">Reference proteome</keyword>
<accession>A0A858BPQ2</accession>